<evidence type="ECO:0000313" key="2">
    <source>
        <dbReference type="Proteomes" id="UP001059596"/>
    </source>
</evidence>
<dbReference type="PANTHER" id="PTHR21780">
    <property type="entry name" value="TRANSMEMBRANE PROTEIN 209"/>
    <property type="match status" value="1"/>
</dbReference>
<proteinExistence type="predicted"/>
<sequence length="380" mass="44235">MKAKCYKMCNDINDDMPIVQWHSSFINCRRKKNDCLMSLKKDWRKSPCKSPYEEVFRDDFITDIRKLPALIRRAKWERSMSDDSEKLYIPSQLHWNFKKYAASKKNTTYDFTPLPEKNFGGCDSEFADPIAPNKLLQCVANLRFWISTTILQRLVNEIEYVDEVFRQCGLNDLKIGAIGQKRLRLIAENQEFVKSHVPMFPMLLAFLDGFSNQEYLVQRIKELSKGTYIKDYRWNSGRASYGQEWQGNLPTDAAIVFHLFCVYLDSQLMPLPQGAGQRPFYSRYVIIRDEKPVKDIVPCVKNKANCAILATDSQQPNPKFNLISKLKLQDCVYDTNNLFYVIIQFLTYMQKEQGSVLESVNLGKSGINIMGVIENYFQME</sequence>
<keyword evidence="2" id="KW-1185">Reference proteome</keyword>
<dbReference type="Proteomes" id="UP001059596">
    <property type="component" value="Unassembled WGS sequence"/>
</dbReference>
<dbReference type="AlphaFoldDB" id="A0A9Q0BPD8"/>
<organism evidence="1 2">
    <name type="scientific">Drosophila gunungcola</name>
    <name type="common">fruit fly</name>
    <dbReference type="NCBI Taxonomy" id="103775"/>
    <lineage>
        <taxon>Eukaryota</taxon>
        <taxon>Metazoa</taxon>
        <taxon>Ecdysozoa</taxon>
        <taxon>Arthropoda</taxon>
        <taxon>Hexapoda</taxon>
        <taxon>Insecta</taxon>
        <taxon>Pterygota</taxon>
        <taxon>Neoptera</taxon>
        <taxon>Endopterygota</taxon>
        <taxon>Diptera</taxon>
        <taxon>Brachycera</taxon>
        <taxon>Muscomorpha</taxon>
        <taxon>Ephydroidea</taxon>
        <taxon>Drosophilidae</taxon>
        <taxon>Drosophila</taxon>
        <taxon>Sophophora</taxon>
    </lineage>
</organism>
<protein>
    <submittedName>
        <fullName evidence="1">Uncharacterized protein</fullName>
    </submittedName>
</protein>
<comment type="caution">
    <text evidence="1">The sequence shown here is derived from an EMBL/GenBank/DDBJ whole genome shotgun (WGS) entry which is preliminary data.</text>
</comment>
<dbReference type="GO" id="GO:0016020">
    <property type="term" value="C:membrane"/>
    <property type="evidence" value="ECO:0007669"/>
    <property type="project" value="TreeGrafter"/>
</dbReference>
<accession>A0A9Q0BPD8</accession>
<dbReference type="PANTHER" id="PTHR21780:SF0">
    <property type="entry name" value="TRANSMEMBRANE PROTEIN 209"/>
    <property type="match status" value="1"/>
</dbReference>
<dbReference type="EMBL" id="JAMKOV010000006">
    <property type="protein sequence ID" value="KAI8039306.1"/>
    <property type="molecule type" value="Genomic_DNA"/>
</dbReference>
<dbReference type="InterPro" id="IPR019176">
    <property type="entry name" value="Cytochrome_B561-rel"/>
</dbReference>
<name>A0A9Q0BPD8_9MUSC</name>
<dbReference type="OrthoDB" id="509821at2759"/>
<gene>
    <name evidence="1" type="ORF">M5D96_008029</name>
</gene>
<evidence type="ECO:0000313" key="1">
    <source>
        <dbReference type="EMBL" id="KAI8039306.1"/>
    </source>
</evidence>
<dbReference type="Pfam" id="PF09786">
    <property type="entry name" value="CytochromB561_N"/>
    <property type="match status" value="1"/>
</dbReference>
<reference evidence="1" key="1">
    <citation type="journal article" date="2023" name="Genome Biol. Evol.">
        <title>Long-read-based Genome Assembly of Drosophila gunungcola Reveals Fewer Chemosensory Genes in Flower-breeding Species.</title>
        <authorList>
            <person name="Negi A."/>
            <person name="Liao B.Y."/>
            <person name="Yeh S.D."/>
        </authorList>
    </citation>
    <scope>NUCLEOTIDE SEQUENCE</scope>
    <source>
        <strain evidence="1">Sukarami</strain>
    </source>
</reference>